<reference evidence="3" key="1">
    <citation type="submission" date="2025-08" db="UniProtKB">
        <authorList>
            <consortium name="RefSeq"/>
        </authorList>
    </citation>
    <scope>IDENTIFICATION</scope>
    <source>
        <tissue evidence="3">Tentacle</tissue>
    </source>
</reference>
<keyword evidence="2" id="KW-1185">Reference proteome</keyword>
<dbReference type="Proteomes" id="UP000515163">
    <property type="component" value="Unplaced"/>
</dbReference>
<dbReference type="OrthoDB" id="5953027at2759"/>
<feature type="region of interest" description="Disordered" evidence="1">
    <location>
        <begin position="1"/>
        <end position="23"/>
    </location>
</feature>
<feature type="region of interest" description="Disordered" evidence="1">
    <location>
        <begin position="168"/>
        <end position="208"/>
    </location>
</feature>
<name>A0A6P8HL64_ACTTE</name>
<sequence length="261" mass="29864">MDKSSTNSLNSRRNFKLPPIQGALPTTLYGDRAWKSNNKPSLSTHGSIQPHVRIKESIPSRDFHSLHHATLRKRVDPFAKKTTTLASSRQHTATVEFNLGHEFPKSYSVLPPISKDTRTKDNENSCLLSATKINPVKRESRTTDKKYHSTASELLSERRRVRLLEKQQAQNGIEQDQCGAKTESRSRTHKETEPYAKTSKTEEAKETVNRKPSATYLLYIKSNRKDRRGGVCPENESGLINVTEQLKEIFLRRNMEEMYLI</sequence>
<protein>
    <submittedName>
        <fullName evidence="3">Uncharacterized protein LOC116290499</fullName>
    </submittedName>
</protein>
<evidence type="ECO:0000256" key="1">
    <source>
        <dbReference type="SAM" id="MobiDB-lite"/>
    </source>
</evidence>
<feature type="compositionally biased region" description="Basic and acidic residues" evidence="1">
    <location>
        <begin position="182"/>
        <end position="208"/>
    </location>
</feature>
<dbReference type="GeneID" id="116290499"/>
<dbReference type="InParanoid" id="A0A6P8HL64"/>
<accession>A0A6P8HL64</accession>
<feature type="compositionally biased region" description="Polar residues" evidence="1">
    <location>
        <begin position="1"/>
        <end position="12"/>
    </location>
</feature>
<dbReference type="AlphaFoldDB" id="A0A6P8HL64"/>
<organism evidence="2 3">
    <name type="scientific">Actinia tenebrosa</name>
    <name type="common">Australian red waratah sea anemone</name>
    <dbReference type="NCBI Taxonomy" id="6105"/>
    <lineage>
        <taxon>Eukaryota</taxon>
        <taxon>Metazoa</taxon>
        <taxon>Cnidaria</taxon>
        <taxon>Anthozoa</taxon>
        <taxon>Hexacorallia</taxon>
        <taxon>Actiniaria</taxon>
        <taxon>Actiniidae</taxon>
        <taxon>Actinia</taxon>
    </lineage>
</organism>
<evidence type="ECO:0000313" key="3">
    <source>
        <dbReference type="RefSeq" id="XP_031553402.1"/>
    </source>
</evidence>
<dbReference type="RefSeq" id="XP_031553402.1">
    <property type="nucleotide sequence ID" value="XM_031697542.1"/>
</dbReference>
<evidence type="ECO:0000313" key="2">
    <source>
        <dbReference type="Proteomes" id="UP000515163"/>
    </source>
</evidence>
<dbReference type="KEGG" id="aten:116290499"/>
<proteinExistence type="predicted"/>
<gene>
    <name evidence="3" type="primary">LOC116290499</name>
</gene>